<accession>U2FZU7</accession>
<dbReference type="AlphaFoldDB" id="U2FZU7"/>
<evidence type="ECO:0000313" key="3">
    <source>
        <dbReference type="EMBL" id="ERJ19603.1"/>
    </source>
</evidence>
<reference evidence="3 4" key="1">
    <citation type="journal article" date="2011" name="J. Bacteriol.">
        <title>Genome sequence of Salinisphaera shabanensis, a gammaproteobacterium from the harsh, variable environment of the brine-seawater interface of the Shaban Deep in the Red Sea.</title>
        <authorList>
            <person name="Antunes A."/>
            <person name="Alam I."/>
            <person name="Bajic V.B."/>
            <person name="Stingl U."/>
        </authorList>
    </citation>
    <scope>NUCLEOTIDE SEQUENCE [LARGE SCALE GENOMIC DNA]</scope>
    <source>
        <strain evidence="3 4">E1L3A</strain>
    </source>
</reference>
<dbReference type="eggNOG" id="COG0715">
    <property type="taxonomic scope" value="Bacteria"/>
</dbReference>
<feature type="domain" description="SsuA/THI5-like" evidence="2">
    <location>
        <begin position="97"/>
        <end position="302"/>
    </location>
</feature>
<organism evidence="3 4">
    <name type="scientific">Salinisphaera shabanensis E1L3A</name>
    <dbReference type="NCBI Taxonomy" id="1033802"/>
    <lineage>
        <taxon>Bacteria</taxon>
        <taxon>Pseudomonadati</taxon>
        <taxon>Pseudomonadota</taxon>
        <taxon>Gammaproteobacteria</taxon>
        <taxon>Salinisphaerales</taxon>
        <taxon>Salinisphaeraceae</taxon>
        <taxon>Salinisphaera</taxon>
    </lineage>
</organism>
<proteinExistence type="predicted"/>
<gene>
    <name evidence="3" type="ORF">SSPSH_001372</name>
</gene>
<dbReference type="PANTHER" id="PTHR31528">
    <property type="entry name" value="4-AMINO-5-HYDROXYMETHYL-2-METHYLPYRIMIDINE PHOSPHATE SYNTHASE THI11-RELATED"/>
    <property type="match status" value="1"/>
</dbReference>
<dbReference type="InterPro" id="IPR015168">
    <property type="entry name" value="SsuA/THI5"/>
</dbReference>
<dbReference type="Proteomes" id="UP000006242">
    <property type="component" value="Unassembled WGS sequence"/>
</dbReference>
<keyword evidence="4" id="KW-1185">Reference proteome</keyword>
<protein>
    <submittedName>
        <fullName evidence="3">ABC transporter substrate-binding protein</fullName>
    </submittedName>
</protein>
<dbReference type="SUPFAM" id="SSF53850">
    <property type="entry name" value="Periplasmic binding protein-like II"/>
    <property type="match status" value="1"/>
</dbReference>
<dbReference type="STRING" id="1033802.SSPSH_001372"/>
<name>U2FZU7_9GAMM</name>
<dbReference type="Pfam" id="PF09084">
    <property type="entry name" value="NMT1"/>
    <property type="match status" value="1"/>
</dbReference>
<dbReference type="EMBL" id="AFNV02000008">
    <property type="protein sequence ID" value="ERJ19603.1"/>
    <property type="molecule type" value="Genomic_DNA"/>
</dbReference>
<dbReference type="GO" id="GO:0009228">
    <property type="term" value="P:thiamine biosynthetic process"/>
    <property type="evidence" value="ECO:0007669"/>
    <property type="project" value="InterPro"/>
</dbReference>
<feature type="region of interest" description="Disordered" evidence="1">
    <location>
        <begin position="60"/>
        <end position="83"/>
    </location>
</feature>
<comment type="caution">
    <text evidence="3">The sequence shown here is derived from an EMBL/GenBank/DDBJ whole genome shotgun (WGS) entry which is preliminary data.</text>
</comment>
<dbReference type="Gene3D" id="3.40.190.10">
    <property type="entry name" value="Periplasmic binding protein-like II"/>
    <property type="match status" value="2"/>
</dbReference>
<dbReference type="InterPro" id="IPR027939">
    <property type="entry name" value="NMT1/THI5"/>
</dbReference>
<dbReference type="PANTHER" id="PTHR31528:SF3">
    <property type="entry name" value="THIAMINE BIOSYNTHESIS PROTEIN HI_0357-RELATED"/>
    <property type="match status" value="1"/>
</dbReference>
<sequence length="391" mass="42919">MPIRTPRNKTVHENGPTGIHSDMQNTSPMKTKSAAFSNRCVLRLIVMALLLTLLAGCGESSDTQSDDRNANSSQSASAEKDKPLDKVTFTTSWYAQAEHGGYYQAVADGTYEKYGLDVTVDMGGPQVNNLQLLLAGKADFIMGYGVRALKSAGDGLPAVVVGAIFQKDPQALLAHPDIKTLADLKGHPIAVSSYADTTFWPWLQSKYGYTGDQKQPYSFSVAPFINNPELAQQAYVTSEPFAVQQQADFEPTILLFADNGYPPYGNTITTTREMVEENPDVVQRFVTATIVGWQHYLDDPTEGNKHIQQANADMSDEQIAFGIDKMKEYGLITGGDTGNPGIGTMTDERWKQTFDFMTNVGMVPADTDYKQVYTLDFVNKAQEMLGNDEPD</sequence>
<evidence type="ECO:0000313" key="4">
    <source>
        <dbReference type="Proteomes" id="UP000006242"/>
    </source>
</evidence>
<feature type="region of interest" description="Disordered" evidence="1">
    <location>
        <begin position="1"/>
        <end position="29"/>
    </location>
</feature>
<reference evidence="3 4" key="2">
    <citation type="journal article" date="2013" name="PLoS ONE">
        <title>INDIGO - INtegrated Data Warehouse of MIcrobial GenOmes with Examples from the Red Sea Extremophiles.</title>
        <authorList>
            <person name="Alam I."/>
            <person name="Antunes A."/>
            <person name="Kamau A.A."/>
            <person name="Ba Alawi W."/>
            <person name="Kalkatawi M."/>
            <person name="Stingl U."/>
            <person name="Bajic V.B."/>
        </authorList>
    </citation>
    <scope>NUCLEOTIDE SEQUENCE [LARGE SCALE GENOMIC DNA]</scope>
    <source>
        <strain evidence="3 4">E1L3A</strain>
    </source>
</reference>
<evidence type="ECO:0000256" key="1">
    <source>
        <dbReference type="SAM" id="MobiDB-lite"/>
    </source>
</evidence>
<evidence type="ECO:0000259" key="2">
    <source>
        <dbReference type="Pfam" id="PF09084"/>
    </source>
</evidence>